<dbReference type="Pfam" id="PF04991">
    <property type="entry name" value="LicD"/>
    <property type="match status" value="1"/>
</dbReference>
<dbReference type="PANTHER" id="PTHR43404:SF1">
    <property type="entry name" value="MNN4P"/>
    <property type="match status" value="1"/>
</dbReference>
<reference evidence="2 3" key="1">
    <citation type="submission" date="2014-01" db="EMBL/GenBank/DDBJ databases">
        <authorList>
            <person name="Zuccon D."/>
        </authorList>
    </citation>
    <scope>NUCLEOTIDE SEQUENCE [LARGE SCALE GENOMIC DNA]</scope>
    <source>
        <strain evidence="2 3">Y31</strain>
    </source>
</reference>
<evidence type="ECO:0000313" key="3">
    <source>
        <dbReference type="Proteomes" id="UP000078358"/>
    </source>
</evidence>
<dbReference type="PANTHER" id="PTHR43404">
    <property type="entry name" value="LIPOPOLYSACCHARIDE CHOLINEPHOSPHOTRANSFERASE LICD"/>
    <property type="match status" value="1"/>
</dbReference>
<dbReference type="GO" id="GO:0009100">
    <property type="term" value="P:glycoprotein metabolic process"/>
    <property type="evidence" value="ECO:0007669"/>
    <property type="project" value="UniProtKB-ARBA"/>
</dbReference>
<name>A0A179D0P5_BIBTR</name>
<dbReference type="InterPro" id="IPR007074">
    <property type="entry name" value="LicD/FKTN/FKRP_NTP_transf"/>
</dbReference>
<dbReference type="Proteomes" id="UP000078358">
    <property type="component" value="Unassembled WGS sequence"/>
</dbReference>
<dbReference type="EMBL" id="JACI01000001">
    <property type="protein sequence ID" value="OAQ15735.1"/>
    <property type="molecule type" value="Genomic_DNA"/>
</dbReference>
<comment type="caution">
    <text evidence="2">The sequence shown here is derived from an EMBL/GenBank/DDBJ whole genome shotgun (WGS) entry which is preliminary data.</text>
</comment>
<dbReference type="SUPFAM" id="SSF48452">
    <property type="entry name" value="TPR-like"/>
    <property type="match status" value="1"/>
</dbReference>
<accession>A0A179D0P5</accession>
<dbReference type="RefSeq" id="WP_064318310.1">
    <property type="nucleotide sequence ID" value="NZ_JACI01000001.1"/>
</dbReference>
<organism evidence="2 3">
    <name type="scientific">Bibersteinia trehalosi Y31</name>
    <dbReference type="NCBI Taxonomy" id="1261658"/>
    <lineage>
        <taxon>Bacteria</taxon>
        <taxon>Pseudomonadati</taxon>
        <taxon>Pseudomonadota</taxon>
        <taxon>Gammaproteobacteria</taxon>
        <taxon>Pasteurellales</taxon>
        <taxon>Pasteurellaceae</taxon>
        <taxon>Bibersteinia</taxon>
    </lineage>
</organism>
<dbReference type="PATRIC" id="fig|1261658.3.peg.863"/>
<evidence type="ECO:0000259" key="1">
    <source>
        <dbReference type="Pfam" id="PF04991"/>
    </source>
</evidence>
<protein>
    <submittedName>
        <fullName evidence="2">CapZB protein</fullName>
    </submittedName>
</protein>
<dbReference type="InterPro" id="IPR052942">
    <property type="entry name" value="LPS_cholinephosphotransferase"/>
</dbReference>
<proteinExistence type="predicted"/>
<dbReference type="AlphaFoldDB" id="A0A179D0P5"/>
<gene>
    <name evidence="2" type="ORF">F480_04290</name>
</gene>
<feature type="domain" description="LicD/FKTN/FKRP nucleotidyltransferase" evidence="1">
    <location>
        <begin position="216"/>
        <end position="267"/>
    </location>
</feature>
<dbReference type="InterPro" id="IPR011990">
    <property type="entry name" value="TPR-like_helical_dom_sf"/>
</dbReference>
<evidence type="ECO:0000313" key="2">
    <source>
        <dbReference type="EMBL" id="OAQ15735.1"/>
    </source>
</evidence>
<sequence>MFGISPINLALFKRLLRESGLSLSPFSYWYGLQMLKALNNANHHQIRKLAQKPCAKNLLISHYFLALSYFLCGEYAQAEQAVKNIENFTKIPEIIFLYSEILQKQNRKAQARKILEECALTLPRKKVWVYLANLVDSPEEYQQFCQHLECVQKRTTFLQQDAQQHQRVNAALRAGLDDIALALCQSSHKAKKSKVSTYSDKLAAQALNDLKFVMAQQNIPFFLISGTLLGCIREGKLLGHDKDIDVGVWDDYDYEQLATLLGQSGYFYIVPTRTKHLVMLRHLNGIVIDVFIHYREENDYWHAGVKIKWHNSAFELAEKEFLGNNYLIPKDYDRYLTENYGDWKTPKVDFDSAFDTENMEVINLTETNIYIYRKYGEFLK</sequence>